<name>A0A3M7RZT8_BRAPC</name>
<comment type="caution">
    <text evidence="1">The sequence shown here is derived from an EMBL/GenBank/DDBJ whole genome shotgun (WGS) entry which is preliminary data.</text>
</comment>
<organism evidence="1 2">
    <name type="scientific">Brachionus plicatilis</name>
    <name type="common">Marine rotifer</name>
    <name type="synonym">Brachionus muelleri</name>
    <dbReference type="NCBI Taxonomy" id="10195"/>
    <lineage>
        <taxon>Eukaryota</taxon>
        <taxon>Metazoa</taxon>
        <taxon>Spiralia</taxon>
        <taxon>Gnathifera</taxon>
        <taxon>Rotifera</taxon>
        <taxon>Eurotatoria</taxon>
        <taxon>Monogononta</taxon>
        <taxon>Pseudotrocha</taxon>
        <taxon>Ploima</taxon>
        <taxon>Brachionidae</taxon>
        <taxon>Brachionus</taxon>
    </lineage>
</organism>
<reference evidence="1 2" key="1">
    <citation type="journal article" date="2018" name="Sci. Rep.">
        <title>Genomic signatures of local adaptation to the degree of environmental predictability in rotifers.</title>
        <authorList>
            <person name="Franch-Gras L."/>
            <person name="Hahn C."/>
            <person name="Garcia-Roger E.M."/>
            <person name="Carmona M.J."/>
            <person name="Serra M."/>
            <person name="Gomez A."/>
        </authorList>
    </citation>
    <scope>NUCLEOTIDE SEQUENCE [LARGE SCALE GENOMIC DNA]</scope>
    <source>
        <strain evidence="1">HYR1</strain>
    </source>
</reference>
<dbReference type="Proteomes" id="UP000276133">
    <property type="component" value="Unassembled WGS sequence"/>
</dbReference>
<dbReference type="EMBL" id="REGN01002323">
    <property type="protein sequence ID" value="RNA28898.1"/>
    <property type="molecule type" value="Genomic_DNA"/>
</dbReference>
<gene>
    <name evidence="1" type="ORF">BpHYR1_054055</name>
</gene>
<proteinExistence type="predicted"/>
<accession>A0A3M7RZT8</accession>
<keyword evidence="2" id="KW-1185">Reference proteome</keyword>
<protein>
    <submittedName>
        <fullName evidence="1">Uncharacterized protein</fullName>
    </submittedName>
</protein>
<dbReference type="AlphaFoldDB" id="A0A3M7RZT8"/>
<evidence type="ECO:0000313" key="2">
    <source>
        <dbReference type="Proteomes" id="UP000276133"/>
    </source>
</evidence>
<evidence type="ECO:0000313" key="1">
    <source>
        <dbReference type="EMBL" id="RNA28898.1"/>
    </source>
</evidence>
<sequence length="61" mass="6954">MSFDVVPSLVFACCFGHDFRHNNAFPNFLSGTLTQIFMSKQNTIVGNWALKESENCFIKIH</sequence>